<name>A0ACA9R5K2_9GLOM</name>
<accession>A0ACA9R5K2</accession>
<dbReference type="EMBL" id="CAJVQC010043677">
    <property type="protein sequence ID" value="CAG8778012.1"/>
    <property type="molecule type" value="Genomic_DNA"/>
</dbReference>
<proteinExistence type="predicted"/>
<evidence type="ECO:0000313" key="2">
    <source>
        <dbReference type="Proteomes" id="UP000789920"/>
    </source>
</evidence>
<gene>
    <name evidence="1" type="ORF">RPERSI_LOCUS17174</name>
</gene>
<sequence length="195" mass="22968">MSSKPFYCLLCSKTYSTKKSLVSHEVNKHPRNRVVPHSSGFELPSSWCQCQFRSVFLANVKSRLHTHRSAQGFKQFTIHCHENLFFYVFHQEPGFEYRSAQRKYKCTYKGKDGYQKIGYIFAHPGWGEKKTKTGSVVKVATEKKDSETQKMVEAEFGFFWEERTTEEEHNEKTYTWVYGLLKFTFEICKRNVVVV</sequence>
<comment type="caution">
    <text evidence="1">The sequence shown here is derived from an EMBL/GenBank/DDBJ whole genome shotgun (WGS) entry which is preliminary data.</text>
</comment>
<protein>
    <submittedName>
        <fullName evidence="1">31899_t:CDS:1</fullName>
    </submittedName>
</protein>
<evidence type="ECO:0000313" key="1">
    <source>
        <dbReference type="EMBL" id="CAG8778012.1"/>
    </source>
</evidence>
<organism evidence="1 2">
    <name type="scientific">Racocetra persica</name>
    <dbReference type="NCBI Taxonomy" id="160502"/>
    <lineage>
        <taxon>Eukaryota</taxon>
        <taxon>Fungi</taxon>
        <taxon>Fungi incertae sedis</taxon>
        <taxon>Mucoromycota</taxon>
        <taxon>Glomeromycotina</taxon>
        <taxon>Glomeromycetes</taxon>
        <taxon>Diversisporales</taxon>
        <taxon>Gigasporaceae</taxon>
        <taxon>Racocetra</taxon>
    </lineage>
</organism>
<dbReference type="Proteomes" id="UP000789920">
    <property type="component" value="Unassembled WGS sequence"/>
</dbReference>
<keyword evidence="2" id="KW-1185">Reference proteome</keyword>
<reference evidence="1" key="1">
    <citation type="submission" date="2021-06" db="EMBL/GenBank/DDBJ databases">
        <authorList>
            <person name="Kallberg Y."/>
            <person name="Tangrot J."/>
            <person name="Rosling A."/>
        </authorList>
    </citation>
    <scope>NUCLEOTIDE SEQUENCE</scope>
    <source>
        <strain evidence="1">MA461A</strain>
    </source>
</reference>